<dbReference type="GeneTree" id="ENSGT00960000190647"/>
<reference evidence="1 2" key="1">
    <citation type="submission" date="2021-02" db="EMBL/GenBank/DDBJ databases">
        <title>Safari Cat Assemblies.</title>
        <authorList>
            <person name="Bredemeyer K.R."/>
            <person name="Murphy W.J."/>
        </authorList>
    </citation>
    <scope>NUCLEOTIDE SEQUENCE [LARGE SCALE GENOMIC DNA]</scope>
</reference>
<dbReference type="Proteomes" id="UP000823872">
    <property type="component" value="Chromosome B1"/>
</dbReference>
<protein>
    <submittedName>
        <fullName evidence="1">Uncharacterized protein</fullName>
    </submittedName>
</protein>
<dbReference type="Ensembl" id="ENSFCTT00005037382.1">
    <property type="protein sequence ID" value="ENSFCTP00005026021.1"/>
    <property type="gene ID" value="ENSFCTG00005013179.1"/>
</dbReference>
<organism evidence="1 2">
    <name type="scientific">Felis catus</name>
    <name type="common">Cat</name>
    <name type="synonym">Felis silvestris catus</name>
    <dbReference type="NCBI Taxonomy" id="9685"/>
    <lineage>
        <taxon>Eukaryota</taxon>
        <taxon>Metazoa</taxon>
        <taxon>Chordata</taxon>
        <taxon>Craniata</taxon>
        <taxon>Vertebrata</taxon>
        <taxon>Euteleostomi</taxon>
        <taxon>Mammalia</taxon>
        <taxon>Eutheria</taxon>
        <taxon>Laurasiatheria</taxon>
        <taxon>Carnivora</taxon>
        <taxon>Feliformia</taxon>
        <taxon>Felidae</taxon>
        <taxon>Felinae</taxon>
        <taxon>Felis</taxon>
    </lineage>
</organism>
<evidence type="ECO:0000313" key="1">
    <source>
        <dbReference type="Ensembl" id="ENSFCTP00005026021.1"/>
    </source>
</evidence>
<sequence>MAVSLFYQASCFQMMENMLRPMNSMCMSPLLHFICYELSSLIRSNAVWNTMTVDKTFCKSMDDKVGRSILCRERKFISRASVYSNKNKMLPFHDGSSPM</sequence>
<evidence type="ECO:0000313" key="2">
    <source>
        <dbReference type="Proteomes" id="UP000823872"/>
    </source>
</evidence>
<name>A0ABI7XTY7_FELCA</name>
<reference evidence="1" key="3">
    <citation type="submission" date="2025-09" db="UniProtKB">
        <authorList>
            <consortium name="Ensembl"/>
        </authorList>
    </citation>
    <scope>IDENTIFICATION</scope>
    <source>
        <strain evidence="1">breed Abyssinian</strain>
    </source>
</reference>
<proteinExistence type="predicted"/>
<accession>A0ABI7XTY7</accession>
<reference evidence="1" key="2">
    <citation type="submission" date="2025-08" db="UniProtKB">
        <authorList>
            <consortium name="Ensembl"/>
        </authorList>
    </citation>
    <scope>IDENTIFICATION</scope>
    <source>
        <strain evidence="1">breed Abyssinian</strain>
    </source>
</reference>
<keyword evidence="2" id="KW-1185">Reference proteome</keyword>